<proteinExistence type="predicted"/>
<accession>A0A1B6FZ99</accession>
<protein>
    <submittedName>
        <fullName evidence="1">Uncharacterized protein</fullName>
    </submittedName>
</protein>
<dbReference type="AlphaFoldDB" id="A0A1B6FZ99"/>
<evidence type="ECO:0000313" key="1">
    <source>
        <dbReference type="EMBL" id="JAS55373.1"/>
    </source>
</evidence>
<reference evidence="1" key="1">
    <citation type="submission" date="2015-11" db="EMBL/GenBank/DDBJ databases">
        <title>De novo transcriptome assembly of four potential Pierce s Disease insect vectors from Arizona vineyards.</title>
        <authorList>
            <person name="Tassone E.E."/>
        </authorList>
    </citation>
    <scope>NUCLEOTIDE SEQUENCE</scope>
</reference>
<feature type="non-terminal residue" evidence="1">
    <location>
        <position position="110"/>
    </location>
</feature>
<organism evidence="1">
    <name type="scientific">Cuerna arida</name>
    <dbReference type="NCBI Taxonomy" id="1464854"/>
    <lineage>
        <taxon>Eukaryota</taxon>
        <taxon>Metazoa</taxon>
        <taxon>Ecdysozoa</taxon>
        <taxon>Arthropoda</taxon>
        <taxon>Hexapoda</taxon>
        <taxon>Insecta</taxon>
        <taxon>Pterygota</taxon>
        <taxon>Neoptera</taxon>
        <taxon>Paraneoptera</taxon>
        <taxon>Hemiptera</taxon>
        <taxon>Auchenorrhyncha</taxon>
        <taxon>Membracoidea</taxon>
        <taxon>Cicadellidae</taxon>
        <taxon>Cicadellinae</taxon>
        <taxon>Proconiini</taxon>
        <taxon>Cuerna</taxon>
    </lineage>
</organism>
<name>A0A1B6FZ99_9HEMI</name>
<dbReference type="EMBL" id="GECZ01014396">
    <property type="protein sequence ID" value="JAS55373.1"/>
    <property type="molecule type" value="Transcribed_RNA"/>
</dbReference>
<feature type="non-terminal residue" evidence="1">
    <location>
        <position position="1"/>
    </location>
</feature>
<sequence length="110" mass="13098">FSFKKHEKEFLRRIQDRIKMGELMKMKPLEVAPIKAKPVPKFERRQTLLPTQRTTEKPKTTVPVAFHFRSALRANKEFKDSNLEEQNNLRKIVQDKMEIINNKYPKVASF</sequence>
<gene>
    <name evidence="1" type="ORF">g.50753</name>
</gene>